<name>A0ABT6CNI1_9SPHN</name>
<keyword evidence="3" id="KW-1185">Reference proteome</keyword>
<evidence type="ECO:0000313" key="2">
    <source>
        <dbReference type="EMBL" id="MDF8335089.1"/>
    </source>
</evidence>
<comment type="caution">
    <text evidence="2">The sequence shown here is derived from an EMBL/GenBank/DDBJ whole genome shotgun (WGS) entry which is preliminary data.</text>
</comment>
<dbReference type="Proteomes" id="UP001222770">
    <property type="component" value="Unassembled WGS sequence"/>
</dbReference>
<gene>
    <name evidence="2" type="ORF">POM99_17940</name>
</gene>
<sequence length="109" mass="11883">MILEALVVWLVCAFAAALIASAKGRSSCGFAFLAFILGPLGLIVAALASPDQEELTRRSLRNGTLRKCPRCAEAIKREALACRFCGCDMALFHEERTWLERVADRLAGI</sequence>
<feature type="transmembrane region" description="Helical" evidence="1">
    <location>
        <begin position="30"/>
        <end position="48"/>
    </location>
</feature>
<evidence type="ECO:0000256" key="1">
    <source>
        <dbReference type="SAM" id="Phobius"/>
    </source>
</evidence>
<evidence type="ECO:0008006" key="4">
    <source>
        <dbReference type="Google" id="ProtNLM"/>
    </source>
</evidence>
<organism evidence="2 3">
    <name type="scientific">Novosphingobium cyanobacteriorum</name>
    <dbReference type="NCBI Taxonomy" id="3024215"/>
    <lineage>
        <taxon>Bacteria</taxon>
        <taxon>Pseudomonadati</taxon>
        <taxon>Pseudomonadota</taxon>
        <taxon>Alphaproteobacteria</taxon>
        <taxon>Sphingomonadales</taxon>
        <taxon>Sphingomonadaceae</taxon>
        <taxon>Novosphingobium</taxon>
    </lineage>
</organism>
<keyword evidence="1" id="KW-1133">Transmembrane helix</keyword>
<evidence type="ECO:0000313" key="3">
    <source>
        <dbReference type="Proteomes" id="UP001222770"/>
    </source>
</evidence>
<proteinExistence type="predicted"/>
<keyword evidence="1" id="KW-0812">Transmembrane</keyword>
<protein>
    <recommendedName>
        <fullName evidence="4">Zinc ribbon domain-containing protein</fullName>
    </recommendedName>
</protein>
<dbReference type="EMBL" id="JAROCY010000020">
    <property type="protein sequence ID" value="MDF8335089.1"/>
    <property type="molecule type" value="Genomic_DNA"/>
</dbReference>
<accession>A0ABT6CNI1</accession>
<keyword evidence="1" id="KW-0472">Membrane</keyword>
<dbReference type="RefSeq" id="WP_277279909.1">
    <property type="nucleotide sequence ID" value="NZ_JAROCY010000020.1"/>
</dbReference>
<reference evidence="2 3" key="1">
    <citation type="submission" date="2023-03" db="EMBL/GenBank/DDBJ databases">
        <title>Novosphingobium cyanobacteriorum sp. nov., isolated from a eutrophic reservoir during the Microcystis bloom period.</title>
        <authorList>
            <person name="Kang M."/>
            <person name="Le V."/>
            <person name="Ko S.-R."/>
            <person name="Lee S.-A."/>
            <person name="Ahn C.-Y."/>
        </authorList>
    </citation>
    <scope>NUCLEOTIDE SEQUENCE [LARGE SCALE GENOMIC DNA]</scope>
    <source>
        <strain evidence="2 3">HBC54</strain>
    </source>
</reference>